<dbReference type="GO" id="GO:0016042">
    <property type="term" value="P:lipid catabolic process"/>
    <property type="evidence" value="ECO:0007669"/>
    <property type="project" value="InterPro"/>
</dbReference>
<keyword evidence="1" id="KW-0378">Hydrolase</keyword>
<dbReference type="InterPro" id="IPR005592">
    <property type="entry name" value="Mono/diacylglycerol_lipase_N"/>
</dbReference>
<feature type="domain" description="Fungal lipase-type" evidence="3">
    <location>
        <begin position="123"/>
        <end position="229"/>
    </location>
</feature>
<proteinExistence type="predicted"/>
<name>A0AAU9M9U4_9ASTR</name>
<evidence type="ECO:0000256" key="1">
    <source>
        <dbReference type="ARBA" id="ARBA00022801"/>
    </source>
</evidence>
<feature type="domain" description="Mono-/di-acylglycerol lipase N-terminal" evidence="4">
    <location>
        <begin position="50"/>
        <end position="83"/>
    </location>
</feature>
<evidence type="ECO:0000259" key="4">
    <source>
        <dbReference type="Pfam" id="PF03893"/>
    </source>
</evidence>
<dbReference type="AlphaFoldDB" id="A0AAU9M9U4"/>
<comment type="caution">
    <text evidence="5">The sequence shown here is derived from an EMBL/GenBank/DDBJ whole genome shotgun (WGS) entry which is preliminary data.</text>
</comment>
<accession>A0AAU9M9U4</accession>
<dbReference type="CDD" id="cd00519">
    <property type="entry name" value="Lipase_3"/>
    <property type="match status" value="1"/>
</dbReference>
<feature type="region of interest" description="Disordered" evidence="2">
    <location>
        <begin position="26"/>
        <end position="46"/>
    </location>
</feature>
<dbReference type="EMBL" id="CAKMRJ010001112">
    <property type="protein sequence ID" value="CAH1423490.1"/>
    <property type="molecule type" value="Genomic_DNA"/>
</dbReference>
<dbReference type="SUPFAM" id="SSF53474">
    <property type="entry name" value="alpha/beta-Hydrolases"/>
    <property type="match status" value="1"/>
</dbReference>
<evidence type="ECO:0000256" key="2">
    <source>
        <dbReference type="SAM" id="MobiDB-lite"/>
    </source>
</evidence>
<evidence type="ECO:0000313" key="6">
    <source>
        <dbReference type="Proteomes" id="UP001157418"/>
    </source>
</evidence>
<dbReference type="Pfam" id="PF03893">
    <property type="entry name" value="Lipase3_N"/>
    <property type="match status" value="1"/>
</dbReference>
<evidence type="ECO:0008006" key="7">
    <source>
        <dbReference type="Google" id="ProtNLM"/>
    </source>
</evidence>
<evidence type="ECO:0000259" key="3">
    <source>
        <dbReference type="Pfam" id="PF01764"/>
    </source>
</evidence>
<keyword evidence="6" id="KW-1185">Reference proteome</keyword>
<dbReference type="InterPro" id="IPR029058">
    <property type="entry name" value="AB_hydrolase_fold"/>
</dbReference>
<evidence type="ECO:0000313" key="5">
    <source>
        <dbReference type="EMBL" id="CAH1423490.1"/>
    </source>
</evidence>
<dbReference type="PANTHER" id="PTHR46023:SF5">
    <property type="entry name" value="OS02G0780700 PROTEIN"/>
    <property type="match status" value="1"/>
</dbReference>
<sequence>MVTVTMATIAGAAALLYYTLNKKLQSGTTPDDEEESDSLIQSHGPSGVERVSNRLIQAPATWLETISTLSETLRFTYSETLGNLHVSSVYGGEESMQLTEETGFSPEDVLIQEPKAGTKAFLLLIRGTHSIKDTLTAATGAVVPFHHTVVHEGGVTNLVLGYAHCGMLAAARWIVKLATPLLLKAFQDYLNYKLQIVGHSLGGGTAAVLTYVLREHKELSATTCVTFAPEISFEEVDKTESSEIEVIKDVEDEFDVETVIKKQETHNLFCPNCNSCITKRVILRKRKRKIPVPGEIAKRNNPETSNPSEVNLVSDDIQPLISNEDDHERTKKHRWEDQEYDELEESLIDRRKNLKQTPIFTSINDDFSSNNGGSIGVLNGDQEKEEEVKDLSQQNGIKVDEDDIEKEKQQTLEYLVYYDADKGIWKCRICSWDYEGNTCVTNHNQRTCLFHETKDIGLRLESSKGEANGVDSTFHGKIPMKDNINITIHNQENDFNIAIHNQENGNGLDFVINNQIGEHEKQNNLSDNSLHPSEISFEEVDKTESSEIEVIKDVEDEFDVETVIKKQGTHDLLGACILTYRSTSDSVHHGQPCILLSYPTTRLEQENNGMINGGR</sequence>
<organism evidence="5 6">
    <name type="scientific">Lactuca virosa</name>
    <dbReference type="NCBI Taxonomy" id="75947"/>
    <lineage>
        <taxon>Eukaryota</taxon>
        <taxon>Viridiplantae</taxon>
        <taxon>Streptophyta</taxon>
        <taxon>Embryophyta</taxon>
        <taxon>Tracheophyta</taxon>
        <taxon>Spermatophyta</taxon>
        <taxon>Magnoliopsida</taxon>
        <taxon>eudicotyledons</taxon>
        <taxon>Gunneridae</taxon>
        <taxon>Pentapetalae</taxon>
        <taxon>asterids</taxon>
        <taxon>campanulids</taxon>
        <taxon>Asterales</taxon>
        <taxon>Asteraceae</taxon>
        <taxon>Cichorioideae</taxon>
        <taxon>Cichorieae</taxon>
        <taxon>Lactucinae</taxon>
        <taxon>Lactuca</taxon>
    </lineage>
</organism>
<dbReference type="InterPro" id="IPR002921">
    <property type="entry name" value="Fungal_lipase-type"/>
</dbReference>
<dbReference type="GO" id="GO:0016787">
    <property type="term" value="F:hydrolase activity"/>
    <property type="evidence" value="ECO:0007669"/>
    <property type="project" value="UniProtKB-KW"/>
</dbReference>
<dbReference type="Gene3D" id="3.40.50.1820">
    <property type="entry name" value="alpha/beta hydrolase"/>
    <property type="match status" value="1"/>
</dbReference>
<dbReference type="PANTHER" id="PTHR46023">
    <property type="entry name" value="LIPASE CLASS 3 PROTEIN-LIKE"/>
    <property type="match status" value="1"/>
</dbReference>
<dbReference type="Proteomes" id="UP001157418">
    <property type="component" value="Unassembled WGS sequence"/>
</dbReference>
<dbReference type="Pfam" id="PF01764">
    <property type="entry name" value="Lipase_3"/>
    <property type="match status" value="1"/>
</dbReference>
<protein>
    <recommendedName>
        <fullName evidence="7">Fungal lipase-like domain-containing protein</fullName>
    </recommendedName>
</protein>
<reference evidence="5 6" key="1">
    <citation type="submission" date="2022-01" db="EMBL/GenBank/DDBJ databases">
        <authorList>
            <person name="Xiong W."/>
            <person name="Schranz E."/>
        </authorList>
    </citation>
    <scope>NUCLEOTIDE SEQUENCE [LARGE SCALE GENOMIC DNA]</scope>
</reference>
<gene>
    <name evidence="5" type="ORF">LVIROSA_LOCUS10765</name>
</gene>